<dbReference type="PANTHER" id="PTHR38448">
    <property type="entry name" value="REGULATORY PROTEIN YLBF-RELATED"/>
    <property type="match status" value="1"/>
</dbReference>
<dbReference type="RefSeq" id="WP_003049803.1">
    <property type="nucleotide sequence ID" value="NZ_JAIEZU010000001.1"/>
</dbReference>
<dbReference type="Proteomes" id="UP000254797">
    <property type="component" value="Unassembled WGS sequence"/>
</dbReference>
<dbReference type="PANTHER" id="PTHR38448:SF2">
    <property type="entry name" value="REGULATORY PROTEIN YLBF"/>
    <property type="match status" value="1"/>
</dbReference>
<reference evidence="1 2" key="1">
    <citation type="submission" date="2018-06" db="EMBL/GenBank/DDBJ databases">
        <authorList>
            <consortium name="Pathogen Informatics"/>
            <person name="Doyle S."/>
        </authorList>
    </citation>
    <scope>NUCLEOTIDE SEQUENCE [LARGE SCALE GENOMIC DNA]</scope>
    <source>
        <strain evidence="1 2">NCTC4670</strain>
    </source>
</reference>
<proteinExistence type="predicted"/>
<sequence>MLVISEEFIAIEEAIDQLVPCLKKVPQYQAYAEAKAAVEADGNLQVEMSRFQDIKKRYDASKALQEFRPEVRQLRREMLLQKRTLDCHPLVVSMRLAQMDLQEILANISEEIAGAVSDSIFVDTGLPLAPTRPKHPSGPYQNIKEKGLSCFKNKNV</sequence>
<name>A0A380JZP0_STRDY</name>
<dbReference type="EMBL" id="UHFG01000004">
    <property type="protein sequence ID" value="SUN51304.1"/>
    <property type="molecule type" value="Genomic_DNA"/>
</dbReference>
<dbReference type="SUPFAM" id="SSF158622">
    <property type="entry name" value="YheA/YmcA-like"/>
    <property type="match status" value="1"/>
</dbReference>
<dbReference type="InterPro" id="IPR023378">
    <property type="entry name" value="YheA/YmcA-like_dom_sf"/>
</dbReference>
<dbReference type="InterPro" id="IPR052767">
    <property type="entry name" value="Bact_com_dev_regulator"/>
</dbReference>
<dbReference type="Gene3D" id="1.20.1500.10">
    <property type="entry name" value="YheA/YmcA-like"/>
    <property type="match status" value="1"/>
</dbReference>
<evidence type="ECO:0000313" key="1">
    <source>
        <dbReference type="EMBL" id="SUN51304.1"/>
    </source>
</evidence>
<organism evidence="1 2">
    <name type="scientific">Streptococcus dysgalactiae subsp. dysgalactiae</name>
    <dbReference type="NCBI Taxonomy" id="99822"/>
    <lineage>
        <taxon>Bacteria</taxon>
        <taxon>Bacillati</taxon>
        <taxon>Bacillota</taxon>
        <taxon>Bacilli</taxon>
        <taxon>Lactobacillales</taxon>
        <taxon>Streptococcaceae</taxon>
        <taxon>Streptococcus</taxon>
    </lineage>
</organism>
<evidence type="ECO:0000313" key="2">
    <source>
        <dbReference type="Proteomes" id="UP000254797"/>
    </source>
</evidence>
<dbReference type="InterPro" id="IPR010368">
    <property type="entry name" value="Com_YlbF"/>
</dbReference>
<accession>A0A380JZP0</accession>
<dbReference type="Pfam" id="PF06133">
    <property type="entry name" value="Com_YlbF"/>
    <property type="match status" value="1"/>
</dbReference>
<dbReference type="AlphaFoldDB" id="A0A380JZP0"/>
<gene>
    <name evidence="1" type="ORF">NCTC4670_01931</name>
</gene>
<protein>
    <submittedName>
        <fullName evidence="1">Regulatory protein ylbF</fullName>
    </submittedName>
</protein>